<evidence type="ECO:0000313" key="2">
    <source>
        <dbReference type="Proteomes" id="UP000028719"/>
    </source>
</evidence>
<dbReference type="PROSITE" id="PS51257">
    <property type="entry name" value="PROKAR_LIPOPROTEIN"/>
    <property type="match status" value="1"/>
</dbReference>
<keyword evidence="2" id="KW-1185">Reference proteome</keyword>
<accession>A0ABR4UI07</accession>
<dbReference type="EMBL" id="JPRI01000009">
    <property type="protein sequence ID" value="KFF24277.1"/>
    <property type="molecule type" value="Genomic_DNA"/>
</dbReference>
<organism evidence="1 2">
    <name type="scientific">Chryseobacterium vrystaatense</name>
    <dbReference type="NCBI Taxonomy" id="307480"/>
    <lineage>
        <taxon>Bacteria</taxon>
        <taxon>Pseudomonadati</taxon>
        <taxon>Bacteroidota</taxon>
        <taxon>Flavobacteriia</taxon>
        <taxon>Flavobacteriales</taxon>
        <taxon>Weeksellaceae</taxon>
        <taxon>Chryseobacterium group</taxon>
        <taxon>Chryseobacterium</taxon>
    </lineage>
</organism>
<reference evidence="1 2" key="1">
    <citation type="submission" date="2014-07" db="EMBL/GenBank/DDBJ databases">
        <title>Genome of Chryseobacterium vrystaatense LMG 22846.</title>
        <authorList>
            <person name="Pipes S.E."/>
            <person name="Stropko S.J."/>
            <person name="Newman J.D."/>
        </authorList>
    </citation>
    <scope>NUCLEOTIDE SEQUENCE [LARGE SCALE GENOMIC DNA]</scope>
    <source>
        <strain evidence="1 2">LMG 22846</strain>
    </source>
</reference>
<proteinExistence type="predicted"/>
<dbReference type="RefSeq" id="WP_034748612.1">
    <property type="nucleotide sequence ID" value="NZ_JPRI01000009.1"/>
</dbReference>
<evidence type="ECO:0000313" key="1">
    <source>
        <dbReference type="EMBL" id="KFF24277.1"/>
    </source>
</evidence>
<comment type="caution">
    <text evidence="1">The sequence shown here is derived from an EMBL/GenBank/DDBJ whole genome shotgun (WGS) entry which is preliminary data.</text>
</comment>
<name>A0ABR4UI07_9FLAO</name>
<gene>
    <name evidence="1" type="ORF">IW16_20600</name>
</gene>
<protein>
    <submittedName>
        <fullName evidence="1">Uncharacterized protein</fullName>
    </submittedName>
</protein>
<dbReference type="Proteomes" id="UP000028719">
    <property type="component" value="Unassembled WGS sequence"/>
</dbReference>
<sequence>MKYVYLLIFTLLISCSKNTEEKCFLTDNVFESYVEKKSYSVKQILSDKPDYLEIRDMKEYRTFKKDSTEAHTYDETAQSEKKWKAHAEEFKMFQEKFSDQFEFSDKQQANNILYALGRNNLGYWLLKIEDNKPFAYFLGISFSHYYINKIQDNPIIKNDFFQVEGSLVKIVKVPGLPGYDDYSAIEDGKLFKISLKDLMKDSDHDGYNDIFESSFGLNPNSKDTDRDGINDFDDLNPMYKSEKNKFTQLYEMLLPNYQESLNFKKLHYFFEVYKSDCDYFHQIDPESRVLFAPENERKQTYYIQMTDVIGESISKIKKDNKDPDQFYIYKAGSSYTNDYSVQYKNGKWLIKIVGQTVI</sequence>